<sequence length="855" mass="96828">MRKPAATVAFPSSVAGKPIRAADASSLEYAQYAFQLGSGSADPWAPFVSKLDWDVARWAKLHGPGSTALTELLQIEGLREALGLSFKTADELNKKIDSLPSRPRFKRDEVIIANEAFEVYYRDVIECIKAIYGDPEFAKHLVFAPECHYADRDKTIRMYYDMYTGKWWWNTQKVVESNTPGATIIPVLISSDKTQVTLFGNKTAYPIYMTIGNLPKEIRRKPSRGGHVLLGYLPTTWLDHVTNKAARRRTLTNLFHSCVRRILHPLKSAGRDGIAMASGDGVYRRCHPIFATFVGDYPEQVLVTAVKYGDCPKCPVSHNDLGDYDADCDYNLRDMDSVLDALSTLSDGASVFVKACKDVGIKPVQHPFWEELPYVDVFQAITPDILHQMYQGVMKHAIVWVLKAGTAAEIDARCRRFPPNHGIHIFTKGISTLSHVTGHEHAQMCQLLLGLIMDVRLPDRVSSSKLIRAIRALLDFLYLAQYPVHTSKTLSHLQDALRRFHDNKDAFVELGIRDNFNLPKLHALLHYLLSIQLFGTTDNYNTEYTERLHIDLAKDAYRATNHKDEYPQMMAWLERREKVLRHTNYVAWCLAKTTAPLPQSSQSTSEPMAARAEPPRTGLIMTRWPTLKAVPIHVIRSDYGARFFADAFTRFVVKYNNPQLTSAQVEDATGDVFLPFQVLPVYHKIKYGLDDVSRVDGASMTLRDAVHVRPATTDKRGRPIPARFDTVLVNLGSGKEYGYRVAQVRVVFSLPPRAISLLFPQKPPPKYLAYVEWFTPFASSPEPNSHLYRVSRSVNHSGDRLASVIPVLQIRRSVHLYPKWGPSVPREWMSSTVLDKATSFYVNPYLDRHTYMTQF</sequence>
<protein>
    <submittedName>
        <fullName evidence="1">Uncharacterized protein</fullName>
    </submittedName>
</protein>
<dbReference type="AlphaFoldDB" id="A0A165NIL6"/>
<evidence type="ECO:0000313" key="2">
    <source>
        <dbReference type="Proteomes" id="UP000076761"/>
    </source>
</evidence>
<organism evidence="1 2">
    <name type="scientific">Neolentinus lepideus HHB14362 ss-1</name>
    <dbReference type="NCBI Taxonomy" id="1314782"/>
    <lineage>
        <taxon>Eukaryota</taxon>
        <taxon>Fungi</taxon>
        <taxon>Dikarya</taxon>
        <taxon>Basidiomycota</taxon>
        <taxon>Agaricomycotina</taxon>
        <taxon>Agaricomycetes</taxon>
        <taxon>Gloeophyllales</taxon>
        <taxon>Gloeophyllaceae</taxon>
        <taxon>Neolentinus</taxon>
    </lineage>
</organism>
<dbReference type="Pfam" id="PF18759">
    <property type="entry name" value="Plavaka"/>
    <property type="match status" value="1"/>
</dbReference>
<dbReference type="InterPro" id="IPR041078">
    <property type="entry name" value="Plavaka"/>
</dbReference>
<name>A0A165NIL6_9AGAM</name>
<accession>A0A165NIL6</accession>
<dbReference type="Proteomes" id="UP000076761">
    <property type="component" value="Unassembled WGS sequence"/>
</dbReference>
<dbReference type="InParanoid" id="A0A165NIL6"/>
<keyword evidence="2" id="KW-1185">Reference proteome</keyword>
<gene>
    <name evidence="1" type="ORF">NEOLEDRAFT_1077336</name>
</gene>
<reference evidence="1 2" key="1">
    <citation type="journal article" date="2016" name="Mol. Biol. Evol.">
        <title>Comparative Genomics of Early-Diverging Mushroom-Forming Fungi Provides Insights into the Origins of Lignocellulose Decay Capabilities.</title>
        <authorList>
            <person name="Nagy L.G."/>
            <person name="Riley R."/>
            <person name="Tritt A."/>
            <person name="Adam C."/>
            <person name="Daum C."/>
            <person name="Floudas D."/>
            <person name="Sun H."/>
            <person name="Yadav J.S."/>
            <person name="Pangilinan J."/>
            <person name="Larsson K.H."/>
            <person name="Matsuura K."/>
            <person name="Barry K."/>
            <person name="Labutti K."/>
            <person name="Kuo R."/>
            <person name="Ohm R.A."/>
            <person name="Bhattacharya S.S."/>
            <person name="Shirouzu T."/>
            <person name="Yoshinaga Y."/>
            <person name="Martin F.M."/>
            <person name="Grigoriev I.V."/>
            <person name="Hibbett D.S."/>
        </authorList>
    </citation>
    <scope>NUCLEOTIDE SEQUENCE [LARGE SCALE GENOMIC DNA]</scope>
    <source>
        <strain evidence="1 2">HHB14362 ss-1</strain>
    </source>
</reference>
<dbReference type="EMBL" id="KV425635">
    <property type="protein sequence ID" value="KZT19695.1"/>
    <property type="molecule type" value="Genomic_DNA"/>
</dbReference>
<evidence type="ECO:0000313" key="1">
    <source>
        <dbReference type="EMBL" id="KZT19695.1"/>
    </source>
</evidence>
<dbReference type="OrthoDB" id="2576233at2759"/>
<dbReference type="STRING" id="1314782.A0A165NIL6"/>
<proteinExistence type="predicted"/>